<dbReference type="InterPro" id="IPR000719">
    <property type="entry name" value="Prot_kinase_dom"/>
</dbReference>
<dbReference type="Gene3D" id="3.30.200.20">
    <property type="entry name" value="Phosphorylase Kinase, domain 1"/>
    <property type="match status" value="1"/>
</dbReference>
<dbReference type="InterPro" id="IPR015943">
    <property type="entry name" value="WD40/YVTN_repeat-like_dom_sf"/>
</dbReference>
<keyword evidence="1" id="KW-0808">Transferase</keyword>
<dbReference type="EMBL" id="CP023344">
    <property type="protein sequence ID" value="ATC65759.1"/>
    <property type="molecule type" value="Genomic_DNA"/>
</dbReference>
<dbReference type="PANTHER" id="PTHR43289">
    <property type="entry name" value="MITOGEN-ACTIVATED PROTEIN KINASE KINASE KINASE 20-RELATED"/>
    <property type="match status" value="1"/>
</dbReference>
<evidence type="ECO:0000256" key="5">
    <source>
        <dbReference type="PROSITE-ProRule" id="PRU00221"/>
    </source>
</evidence>
<evidence type="ECO:0000256" key="1">
    <source>
        <dbReference type="ARBA" id="ARBA00022679"/>
    </source>
</evidence>
<dbReference type="PROSITE" id="PS50082">
    <property type="entry name" value="WD_REPEATS_2"/>
    <property type="match status" value="2"/>
</dbReference>
<dbReference type="InterPro" id="IPR008271">
    <property type="entry name" value="Ser/Thr_kinase_AS"/>
</dbReference>
<accession>A0A290QAR6</accession>
<dbReference type="Pfam" id="PF00069">
    <property type="entry name" value="Pkinase"/>
    <property type="match status" value="1"/>
</dbReference>
<dbReference type="AlphaFoldDB" id="A0A290QAR6"/>
<feature type="domain" description="Protein kinase" evidence="7">
    <location>
        <begin position="76"/>
        <end position="337"/>
    </location>
</feature>
<dbReference type="GO" id="GO:0004674">
    <property type="term" value="F:protein serine/threonine kinase activity"/>
    <property type="evidence" value="ECO:0007669"/>
    <property type="project" value="TreeGrafter"/>
</dbReference>
<evidence type="ECO:0000256" key="4">
    <source>
        <dbReference type="ARBA" id="ARBA00022840"/>
    </source>
</evidence>
<dbReference type="Proteomes" id="UP000217265">
    <property type="component" value="Chromosome"/>
</dbReference>
<evidence type="ECO:0000259" key="7">
    <source>
        <dbReference type="PROSITE" id="PS50011"/>
    </source>
</evidence>
<dbReference type="PANTHER" id="PTHR43289:SF6">
    <property type="entry name" value="SERINE_THREONINE-PROTEIN KINASE NEKL-3"/>
    <property type="match status" value="1"/>
</dbReference>
<evidence type="ECO:0000313" key="8">
    <source>
        <dbReference type="EMBL" id="ATC65759.1"/>
    </source>
</evidence>
<dbReference type="InterPro" id="IPR001680">
    <property type="entry name" value="WD40_rpt"/>
</dbReference>
<dbReference type="Pfam" id="PF00400">
    <property type="entry name" value="WD40"/>
    <property type="match status" value="2"/>
</dbReference>
<dbReference type="CDD" id="cd14014">
    <property type="entry name" value="STKc_PknB_like"/>
    <property type="match status" value="1"/>
</dbReference>
<proteinExistence type="predicted"/>
<dbReference type="GO" id="GO:0005524">
    <property type="term" value="F:ATP binding"/>
    <property type="evidence" value="ECO:0007669"/>
    <property type="project" value="UniProtKB-UniRule"/>
</dbReference>
<dbReference type="SUPFAM" id="SSF56112">
    <property type="entry name" value="Protein kinase-like (PK-like)"/>
    <property type="match status" value="1"/>
</dbReference>
<keyword evidence="5" id="KW-0853">WD repeat</keyword>
<keyword evidence="4 6" id="KW-0067">ATP-binding</keyword>
<organism evidence="8 9">
    <name type="scientific">Nibricoccus aquaticus</name>
    <dbReference type="NCBI Taxonomy" id="2576891"/>
    <lineage>
        <taxon>Bacteria</taxon>
        <taxon>Pseudomonadati</taxon>
        <taxon>Verrucomicrobiota</taxon>
        <taxon>Opitutia</taxon>
        <taxon>Opitutales</taxon>
        <taxon>Opitutaceae</taxon>
        <taxon>Nibricoccus</taxon>
    </lineage>
</organism>
<dbReference type="PROSITE" id="PS00107">
    <property type="entry name" value="PROTEIN_KINASE_ATP"/>
    <property type="match status" value="1"/>
</dbReference>
<name>A0A290QAR6_9BACT</name>
<feature type="repeat" description="WD" evidence="5">
    <location>
        <begin position="520"/>
        <end position="551"/>
    </location>
</feature>
<evidence type="ECO:0000256" key="3">
    <source>
        <dbReference type="ARBA" id="ARBA00022777"/>
    </source>
</evidence>
<feature type="binding site" evidence="6">
    <location>
        <position position="105"/>
    </location>
    <ligand>
        <name>ATP</name>
        <dbReference type="ChEBI" id="CHEBI:30616"/>
    </ligand>
</feature>
<protein>
    <recommendedName>
        <fullName evidence="7">Protein kinase domain-containing protein</fullName>
    </recommendedName>
</protein>
<keyword evidence="3" id="KW-0418">Kinase</keyword>
<keyword evidence="2 6" id="KW-0547">Nucleotide-binding</keyword>
<dbReference type="PROSITE" id="PS00108">
    <property type="entry name" value="PROTEIN_KINASE_ST"/>
    <property type="match status" value="1"/>
</dbReference>
<dbReference type="OrthoDB" id="175560at2"/>
<dbReference type="RefSeq" id="WP_096057388.1">
    <property type="nucleotide sequence ID" value="NZ_CP023344.1"/>
</dbReference>
<feature type="repeat" description="WD" evidence="5">
    <location>
        <begin position="682"/>
        <end position="715"/>
    </location>
</feature>
<dbReference type="InterPro" id="IPR011009">
    <property type="entry name" value="Kinase-like_dom_sf"/>
</dbReference>
<dbReference type="PROSITE" id="PS50011">
    <property type="entry name" value="PROTEIN_KINASE_DOM"/>
    <property type="match status" value="1"/>
</dbReference>
<dbReference type="InterPro" id="IPR017441">
    <property type="entry name" value="Protein_kinase_ATP_BS"/>
</dbReference>
<reference evidence="8 9" key="1">
    <citation type="submission" date="2017-09" db="EMBL/GenBank/DDBJ databases">
        <title>Complete genome sequence of Verrucomicrobial strain HZ-65, isolated from freshwater.</title>
        <authorList>
            <person name="Choi A."/>
        </authorList>
    </citation>
    <scope>NUCLEOTIDE SEQUENCE [LARGE SCALE GENOMIC DNA]</scope>
    <source>
        <strain evidence="8 9">HZ-65</strain>
    </source>
</reference>
<sequence>MALQPHMTKTERTCPRCGLVFASEKLDGLCPACLLGSLFDDNSTDDSKAFWEDDAEAAEPAPNSTPPAPVRRFSHFELLEELGRGGMGIVYRARDIGTGRIIALKVLQAHHLEVPDLVTRFRSEVRAVTSLDHPHVLPVHEVGEYEGIPFFSMKLTTGGSLAQRVGDFLGRPTEIARLLAKVARGVAHAHERGILHRDLKPGNILLDSAGEPFVCDFGLAKWIEDDRNLTITSAVLGTPHYIAPEQASGQKGLTTAADIYSLGAIIYELLTARPPFVGQSIIETLRLASENTPERPSSLAQNIPRDLETICLKCLEREPASRYPSATALAIDLENWLEGRPILARPVGAAEQLWRWARRNPLPAALIASVAMLLVATAVVATVSAVRIEKARDQAVTAEAIAREKLYESLLAQARASLLTGQAGHSLDALKALREAARIHDNLDLRNLAVRALSFTDIEAERADIPIGPSSRPPRSFDSRLEHIAEESGRGALRILRLADGATTARLEIPDSGLQTLDLIAFSPDDRHLIARQPDGRLLLWDVAAQKLLRTYAGAPVEKAPWYARNFAFTADSSILAISRAEGGIAVYPADSDKPATLIPVTGAIRALAFSPDGSRLAVAEYGRPRLQIWDLSAPRLALELDLASPAYSLDWHPNGRELVAGCFDSNLYLLDARNGQRKGTFSGHLQEITQVLFSPSGDRLVSTGLDKTIRLWSLGSLMQEVVLPSYGSEPALRFSRDGTRLAATSASSTAHLFKIHDASAVCRILVNGRLGRPTLVGCLSFSPDGTRIASATYEGIDLWDTREGRLAGTYSISPDSEKSVRFLDDSSTLLVGSRKNGLRQYSISGSTHEPRLTPGEILDEETDFIFSNTPPGDRNLLPLTSSKKGVARVFDLQARHDLLRIDNVPEIWDLSISPDQKTIALSFSGQAPGESGHTQIWNMADRRKLTTLPGGQNGTARFSPDGTWIKASGRGPASGVWKTSDWTRDNVLDFNANNIVFHTGDNAWIAGASSETVIVWNRDGTGKYTLEPPLNKTRYTLLGFRLSAGPGGHFLAALSSNNTLLLWNLHELDERLRQYGLLAPKSLQHQPTTQPQLEIR</sequence>
<dbReference type="Gene3D" id="1.10.510.10">
    <property type="entry name" value="Transferase(Phosphotransferase) domain 1"/>
    <property type="match status" value="1"/>
</dbReference>
<dbReference type="SMART" id="SM00320">
    <property type="entry name" value="WD40"/>
    <property type="match status" value="9"/>
</dbReference>
<dbReference type="PROSITE" id="PS50294">
    <property type="entry name" value="WD_REPEATS_REGION"/>
    <property type="match status" value="1"/>
</dbReference>
<evidence type="ECO:0000313" key="9">
    <source>
        <dbReference type="Proteomes" id="UP000217265"/>
    </source>
</evidence>
<dbReference type="InterPro" id="IPR011047">
    <property type="entry name" value="Quinoprotein_ADH-like_sf"/>
</dbReference>
<keyword evidence="9" id="KW-1185">Reference proteome</keyword>
<dbReference type="SUPFAM" id="SSF50998">
    <property type="entry name" value="Quinoprotein alcohol dehydrogenase-like"/>
    <property type="match status" value="1"/>
</dbReference>
<evidence type="ECO:0000256" key="6">
    <source>
        <dbReference type="PROSITE-ProRule" id="PRU10141"/>
    </source>
</evidence>
<dbReference type="KEGG" id="vbh:CMV30_18390"/>
<evidence type="ECO:0000256" key="2">
    <source>
        <dbReference type="ARBA" id="ARBA00022741"/>
    </source>
</evidence>
<dbReference type="SUPFAM" id="SSF82171">
    <property type="entry name" value="DPP6 N-terminal domain-like"/>
    <property type="match status" value="1"/>
</dbReference>
<dbReference type="SMART" id="SM00220">
    <property type="entry name" value="S_TKc"/>
    <property type="match status" value="1"/>
</dbReference>
<gene>
    <name evidence="8" type="ORF">CMV30_18390</name>
</gene>
<dbReference type="Gene3D" id="2.130.10.10">
    <property type="entry name" value="YVTN repeat-like/Quinoprotein amine dehydrogenase"/>
    <property type="match status" value="4"/>
</dbReference>